<dbReference type="InterPro" id="IPR045865">
    <property type="entry name" value="ACT-like_dom_sf"/>
</dbReference>
<evidence type="ECO:0000256" key="4">
    <source>
        <dbReference type="ARBA" id="ARBA00022723"/>
    </source>
</evidence>
<dbReference type="Pfam" id="PF00390">
    <property type="entry name" value="malic"/>
    <property type="match status" value="1"/>
</dbReference>
<dbReference type="InterPro" id="IPR051674">
    <property type="entry name" value="Malate_Decarboxylase"/>
</dbReference>
<evidence type="ECO:0000313" key="9">
    <source>
        <dbReference type="Proteomes" id="UP001214250"/>
    </source>
</evidence>
<dbReference type="InterPro" id="IPR046346">
    <property type="entry name" value="Aminoacid_DH-like_N_sf"/>
</dbReference>
<comment type="similarity">
    <text evidence="3">Belongs to the malic enzymes family.</text>
</comment>
<comment type="pathway">
    <text evidence="6">Amino-acid biosynthesis.</text>
</comment>
<dbReference type="InterPro" id="IPR012302">
    <property type="entry name" value="Malic_NAD-bd"/>
</dbReference>
<dbReference type="Proteomes" id="UP001214250">
    <property type="component" value="Chromosome 2"/>
</dbReference>
<evidence type="ECO:0000259" key="7">
    <source>
        <dbReference type="PROSITE" id="PS51671"/>
    </source>
</evidence>
<dbReference type="SUPFAM" id="SSF55021">
    <property type="entry name" value="ACT-like"/>
    <property type="match status" value="1"/>
</dbReference>
<evidence type="ECO:0000256" key="2">
    <source>
        <dbReference type="ARBA" id="ARBA00001946"/>
    </source>
</evidence>
<dbReference type="CDD" id="cd05311">
    <property type="entry name" value="NAD_bind_2_malic_enz"/>
    <property type="match status" value="1"/>
</dbReference>
<keyword evidence="5" id="KW-0560">Oxidoreductase</keyword>
<organism evidence="8 9">
    <name type="scientific">Lentisphaera profundi</name>
    <dbReference type="NCBI Taxonomy" id="1658616"/>
    <lineage>
        <taxon>Bacteria</taxon>
        <taxon>Pseudomonadati</taxon>
        <taxon>Lentisphaerota</taxon>
        <taxon>Lentisphaeria</taxon>
        <taxon>Lentisphaerales</taxon>
        <taxon>Lentisphaeraceae</taxon>
        <taxon>Lentisphaera</taxon>
    </lineage>
</organism>
<dbReference type="Gene3D" id="3.40.50.10380">
    <property type="entry name" value="Malic enzyme, N-terminal domain"/>
    <property type="match status" value="1"/>
</dbReference>
<dbReference type="InterPro" id="IPR001891">
    <property type="entry name" value="Malic_OxRdtase"/>
</dbReference>
<name>A0ABY7VWQ9_9BACT</name>
<dbReference type="InterPro" id="IPR037062">
    <property type="entry name" value="Malic_N_dom_sf"/>
</dbReference>
<evidence type="ECO:0000256" key="3">
    <source>
        <dbReference type="ARBA" id="ARBA00008785"/>
    </source>
</evidence>
<feature type="domain" description="ACT" evidence="7">
    <location>
        <begin position="11"/>
        <end position="85"/>
    </location>
</feature>
<dbReference type="InterPro" id="IPR045213">
    <property type="entry name" value="Malic_NAD-bd_bact_type"/>
</dbReference>
<dbReference type="SMART" id="SM00919">
    <property type="entry name" value="Malic_M"/>
    <property type="match status" value="1"/>
</dbReference>
<dbReference type="PANTHER" id="PTHR43237:SF4">
    <property type="entry name" value="NADP-DEPENDENT MALIC ENZYME"/>
    <property type="match status" value="1"/>
</dbReference>
<gene>
    <name evidence="8" type="ORF">PQO03_12415</name>
</gene>
<keyword evidence="4" id="KW-0479">Metal-binding</keyword>
<evidence type="ECO:0000313" key="8">
    <source>
        <dbReference type="EMBL" id="WDE98640.1"/>
    </source>
</evidence>
<accession>A0ABY7VWQ9</accession>
<protein>
    <submittedName>
        <fullName evidence="8">NAD-dependent malic enzyme</fullName>
    </submittedName>
</protein>
<comment type="cofactor">
    <cofactor evidence="2">
        <name>Mg(2+)</name>
        <dbReference type="ChEBI" id="CHEBI:18420"/>
    </cofactor>
</comment>
<dbReference type="Gene3D" id="3.30.70.260">
    <property type="match status" value="1"/>
</dbReference>
<dbReference type="EMBL" id="CP117812">
    <property type="protein sequence ID" value="WDE98640.1"/>
    <property type="molecule type" value="Genomic_DNA"/>
</dbReference>
<dbReference type="PANTHER" id="PTHR43237">
    <property type="entry name" value="NADP-DEPENDENT MALIC ENZYME"/>
    <property type="match status" value="1"/>
</dbReference>
<dbReference type="InterPro" id="IPR015884">
    <property type="entry name" value="Malic_enzyme_CS"/>
</dbReference>
<dbReference type="PROSITE" id="PS51671">
    <property type="entry name" value="ACT"/>
    <property type="match status" value="1"/>
</dbReference>
<dbReference type="Gene3D" id="3.40.50.720">
    <property type="entry name" value="NAD(P)-binding Rossmann-like Domain"/>
    <property type="match status" value="1"/>
</dbReference>
<dbReference type="SUPFAM" id="SSF51735">
    <property type="entry name" value="NAD(P)-binding Rossmann-fold domains"/>
    <property type="match status" value="1"/>
</dbReference>
<dbReference type="InterPro" id="IPR036291">
    <property type="entry name" value="NAD(P)-bd_dom_sf"/>
</dbReference>
<dbReference type="PROSITE" id="PS00331">
    <property type="entry name" value="MALIC_ENZYMES"/>
    <property type="match status" value="1"/>
</dbReference>
<comment type="cofactor">
    <cofactor evidence="1">
        <name>Mn(2+)</name>
        <dbReference type="ChEBI" id="CHEBI:29035"/>
    </cofactor>
</comment>
<reference evidence="8 9" key="1">
    <citation type="submission" date="2023-02" db="EMBL/GenBank/DDBJ databases">
        <title>Genome sequence of Lentisphaera profundi SAORIC-696.</title>
        <authorList>
            <person name="Kim e."/>
            <person name="Cho J.-C."/>
            <person name="Choi A."/>
            <person name="Kang I."/>
        </authorList>
    </citation>
    <scope>NUCLEOTIDE SEQUENCE [LARGE SCALE GENOMIC DNA]</scope>
    <source>
        <strain evidence="8 9">SAORIC-696</strain>
    </source>
</reference>
<proteinExistence type="inferred from homology"/>
<dbReference type="RefSeq" id="WP_274153511.1">
    <property type="nucleotide sequence ID" value="NZ_CP117812.1"/>
</dbReference>
<dbReference type="SUPFAM" id="SSF53223">
    <property type="entry name" value="Aminoacid dehydrogenase-like, N-terminal domain"/>
    <property type="match status" value="1"/>
</dbReference>
<sequence length="459" mass="49252">MPNTGASHSITLRLQMNHQPGLFARATEIIGTTGGNIGAIDIVKINKGKITRDVTVDTSSDEHKQTIITALSNEPGIKVVHSSDRVFLMHLGGKIEVNSRFPLKSRDELSMAYTPGVARVCQAIHKDPQLAHNLTIKKNTVAIVSDGTAVLGLGDIGPEAAMPVMEGKAMLFKEFGGVDAFPICLNTTDTEEIIRTVKAIAPGFGGINLEDISAPRCFEIERRLQEELNIPVFHDDQHGTAIVLIAGLINALKFVNKKPKDIKAVVAGVGAAGTACTKMMLDLGLKNIIGLDRTGILYPGRDNMNEEKQAYAEMTNPHKIQGSMDEAIKDADLFVGLSGPGVLSLEQVKKMAKDPIVFAMSNPTPEIMPEIALPHVAVMATGRSDYPNQLNNVLCFPGIFKGALKCRATSITEKMKLAAATAIADTVKSSELCAEYIIPGVFNKDVARKVARAVKKAAK</sequence>
<keyword evidence="9" id="KW-1185">Reference proteome</keyword>
<dbReference type="InterPro" id="IPR002912">
    <property type="entry name" value="ACT_dom"/>
</dbReference>
<evidence type="ECO:0000256" key="6">
    <source>
        <dbReference type="ARBA" id="ARBA00029440"/>
    </source>
</evidence>
<dbReference type="InterPro" id="IPR012301">
    <property type="entry name" value="Malic_N_dom"/>
</dbReference>
<dbReference type="SMART" id="SM01274">
    <property type="entry name" value="malic"/>
    <property type="match status" value="1"/>
</dbReference>
<evidence type="ECO:0000256" key="5">
    <source>
        <dbReference type="ARBA" id="ARBA00023002"/>
    </source>
</evidence>
<dbReference type="PIRSF" id="PIRSF000106">
    <property type="entry name" value="ME"/>
    <property type="match status" value="1"/>
</dbReference>
<dbReference type="Pfam" id="PF03949">
    <property type="entry name" value="Malic_M"/>
    <property type="match status" value="1"/>
</dbReference>
<evidence type="ECO:0000256" key="1">
    <source>
        <dbReference type="ARBA" id="ARBA00001936"/>
    </source>
</evidence>